<feature type="compositionally biased region" description="Polar residues" evidence="1">
    <location>
        <begin position="1"/>
        <end position="22"/>
    </location>
</feature>
<name>A0A7T0BWW9_9BACT</name>
<feature type="domain" description="eCIS core" evidence="2">
    <location>
        <begin position="163"/>
        <end position="239"/>
    </location>
</feature>
<reference evidence="3 4" key="1">
    <citation type="submission" date="2020-02" db="EMBL/GenBank/DDBJ databases">
        <title>Genomic and physiological characterization of two novel Nitrospinaceae genera.</title>
        <authorList>
            <person name="Mueller A.J."/>
            <person name="Jung M.-Y."/>
            <person name="Strachan C.R."/>
            <person name="Herbold C.W."/>
            <person name="Kirkegaard R.H."/>
            <person name="Daims H."/>
        </authorList>
    </citation>
    <scope>NUCLEOTIDE SEQUENCE [LARGE SCALE GENOMIC DNA]</scope>
    <source>
        <strain evidence="3">EB</strain>
    </source>
</reference>
<feature type="region of interest" description="Disordered" evidence="1">
    <location>
        <begin position="113"/>
        <end position="159"/>
    </location>
</feature>
<protein>
    <submittedName>
        <fullName evidence="3">DUF4157 domain-containing protein</fullName>
    </submittedName>
</protein>
<feature type="compositionally biased region" description="Polar residues" evidence="1">
    <location>
        <begin position="123"/>
        <end position="144"/>
    </location>
</feature>
<proteinExistence type="predicted"/>
<feature type="region of interest" description="Disordered" evidence="1">
    <location>
        <begin position="1"/>
        <end position="48"/>
    </location>
</feature>
<dbReference type="Pfam" id="PF13699">
    <property type="entry name" value="eCIS_core"/>
    <property type="match status" value="1"/>
</dbReference>
<evidence type="ECO:0000259" key="2">
    <source>
        <dbReference type="Pfam" id="PF13699"/>
    </source>
</evidence>
<evidence type="ECO:0000313" key="4">
    <source>
        <dbReference type="Proteomes" id="UP000594688"/>
    </source>
</evidence>
<dbReference type="Proteomes" id="UP000594688">
    <property type="component" value="Chromosome"/>
</dbReference>
<gene>
    <name evidence="3" type="ORF">G3M70_11140</name>
</gene>
<dbReference type="EMBL" id="CP048685">
    <property type="protein sequence ID" value="QPJ62393.1"/>
    <property type="molecule type" value="Genomic_DNA"/>
</dbReference>
<accession>A0A7T0BWW9</accession>
<dbReference type="InterPro" id="IPR025295">
    <property type="entry name" value="eCIS_core_dom"/>
</dbReference>
<dbReference type="KEGG" id="nli:G3M70_11140"/>
<organism evidence="3 4">
    <name type="scientific">Candidatus Nitronauta litoralis</name>
    <dbReference type="NCBI Taxonomy" id="2705533"/>
    <lineage>
        <taxon>Bacteria</taxon>
        <taxon>Pseudomonadati</taxon>
        <taxon>Nitrospinota/Tectimicrobiota group</taxon>
        <taxon>Nitrospinota</taxon>
        <taxon>Nitrospinia</taxon>
        <taxon>Nitrospinales</taxon>
        <taxon>Nitrospinaceae</taxon>
        <taxon>Candidatus Nitronauta</taxon>
    </lineage>
</organism>
<sequence>MSKTKSTVQRPASKTCFQSEKPVSQPKENEQKVDLAPSNNFLSLNPPADAYGSNLSYSLASLSRSNAKSTWGSNQVALQALKPSGIQAKLKTDTPGDSLEQEADLVADQISQMADPHDAPPNKASQPSLETPSIQRKVSQSKGDSTIAPPEVKNALNSPGQALDSQARSYFEPRFKRDFSRVRVHTDQNAENATDSIQAKAFTHGRNIVFGKNQYAPSSAPGRRLLAHELTHVVQQSEGRPALQRQVKEAEEKVADEEEAVQEPPKPAVASRPEVQELDYAFFFAGGDYGKAAKAFIKTYYPEHKIVQGTSFEQMFDRLYQDLLKVRKGRDAHLHELIIVTHANAAGGLKIPLTRGDAKRKRFFNIWDLADLQKEFRGNMHKRFRERRKKVVAELIDRDTSVIVRGCEFGQSQEALDALRAFFGGQPRAWAPEGFQGYETLPIGKSFLKTPEQAFDFLMEQEYLPLDLQPMEDESKKKYIARVFGLKGAIPADFFVMGPEAYKGLKKKIKVHQGTQESAEKFKTRGHSDAPSLGKFWALSSPSDKGEDTELDPLSIQEIEARARKLNNPYRPQNASMLRRLADAWDRKDIKLRERNCDKNDPLCGLKAPSGIFGDSNITANHAERFPGPPAPVRDLFEDETMTPPSKSDSKKTDEFTDPLATAEGEVRPAQDPEDPLVLYTPPPAPEQTEEEEANEAYKRATNFDKSEGRSEPPPKVPLEEMTDAELQEEYKLGLALAKRGDKRLLDAVENEILRRITDDHPKFGTAIPRGLTPGQPANAGLTPDVFIKMLENIAEGKNPYGSGKGNVAWFITEGDPYAGQKAEKGIKFKVELTDKAGRITITSADLERIYSEVEPGMEKKLEAQYRKKAGISSKTPLSNTARKKISHHLRKATENAMWDRVAEIVHKSKSGVGEVILENSRFSQHPKSKGGGFRNGRYTIVRDMKHIRVKGGAQQILDTMKSNGIKADPTLTAAGQELAKKQKWAGRVRGAFRVGGKILLVVAIANDTYRIVTAKDRQKEVVNVAGGWAGALAAGAIFAEVWTPADAAGPVAWAIHGVGTLVAGGIGYYVGSETTAWVYEITVEDDSQIQKLE</sequence>
<evidence type="ECO:0000256" key="1">
    <source>
        <dbReference type="SAM" id="MobiDB-lite"/>
    </source>
</evidence>
<feature type="region of interest" description="Disordered" evidence="1">
    <location>
        <begin position="621"/>
        <end position="656"/>
    </location>
</feature>
<dbReference type="AlphaFoldDB" id="A0A7T0BWW9"/>
<evidence type="ECO:0000313" key="3">
    <source>
        <dbReference type="EMBL" id="QPJ62393.1"/>
    </source>
</evidence>